<feature type="transmembrane region" description="Helical" evidence="1">
    <location>
        <begin position="6"/>
        <end position="27"/>
    </location>
</feature>
<organism evidence="2">
    <name type="scientific">uncultured marine microorganism</name>
    <dbReference type="NCBI Taxonomy" id="415540"/>
    <lineage>
        <taxon>unclassified sequences</taxon>
        <taxon>environmental samples</taxon>
    </lineage>
</organism>
<dbReference type="EMBL" id="AM501426">
    <property type="protein sequence ID" value="CAM58115.1"/>
    <property type="molecule type" value="Genomic_DNA"/>
</dbReference>
<accession>A5CFS3</accession>
<name>A5CFS3_9ZZZZ</name>
<evidence type="ECO:0000256" key="1">
    <source>
        <dbReference type="SAM" id="Phobius"/>
    </source>
</evidence>
<sequence>MNMGKVNASLTLVANIGVLIGLVVLIIELNQNTDHLRLQVMEQIRAREFTNNLIFLAENPAPVIEKSLTEPENITYTEFRVLDAYLINALSLWEAQFFLYQAGLVDSIDWKTKVEQDAS</sequence>
<keyword evidence="1" id="KW-1133">Transmembrane helix</keyword>
<dbReference type="AlphaFoldDB" id="A5CFS3"/>
<keyword evidence="1" id="KW-0472">Membrane</keyword>
<protein>
    <submittedName>
        <fullName evidence="2">Uncharacterized protein</fullName>
    </submittedName>
</protein>
<proteinExistence type="predicted"/>
<reference evidence="2" key="1">
    <citation type="submission" date="2007-03" db="EMBL/GenBank/DDBJ databases">
        <title>Isolation and characterization of alkane hydroxylases from Pacific deep-sea sediment.</title>
        <authorList>
            <person name="Xu M."/>
        </authorList>
    </citation>
    <scope>NUCLEOTIDE SEQUENCE</scope>
</reference>
<evidence type="ECO:0000313" key="2">
    <source>
        <dbReference type="EMBL" id="CAM58115.1"/>
    </source>
</evidence>
<keyword evidence="1" id="KW-0812">Transmembrane</keyword>